<protein>
    <submittedName>
        <fullName evidence="6">SDR family NAD(P)-dependent oxidoreductase</fullName>
    </submittedName>
</protein>
<comment type="similarity">
    <text evidence="1 3">Belongs to the short-chain dehydrogenases/reductases (SDR) family.</text>
</comment>
<dbReference type="InterPro" id="IPR036291">
    <property type="entry name" value="NAD(P)-bd_dom_sf"/>
</dbReference>
<sequence length="371" mass="38386">MAERSRPPPAPRAAPRIVIITGGSSGIGRAAAGLFARRGWSVGLIARGAAGLQAALADVQATGATGAVAVADVADAEALDQAARALTAQLGPADAWINAAGNGVYGRLLDVTDAEFRRVTDVTYMGTVNGVRAALRIMLPRDAGAIVNVCSGIVFHGLPLMSSYVGAKAAVRGFGQSIQVELKMAGSRVRLATIFPPAVNTPFFSHAPSHMGFPARPVPPVYQPEIVAEALYVAATGRCREMTVTSVVTAFSYVARLSPALAAWLMGRLRFDAQLSRDPEALAAEEPSLFHPPSRVLGVRGPFNRRARGWSAQVKLLAFLQRIAGRVGVNPAAADTAPPAPGSPSIPAPAATDRPPACSAAPADAVSGRLR</sequence>
<dbReference type="InterPro" id="IPR057326">
    <property type="entry name" value="KR_dom"/>
</dbReference>
<dbReference type="PANTHER" id="PTHR44196:SF1">
    <property type="entry name" value="DEHYDROGENASE_REDUCTASE SDR FAMILY MEMBER 7B"/>
    <property type="match status" value="1"/>
</dbReference>
<dbReference type="SUPFAM" id="SSF51735">
    <property type="entry name" value="NAD(P)-binding Rossmann-fold domains"/>
    <property type="match status" value="1"/>
</dbReference>
<dbReference type="OrthoDB" id="9781689at2"/>
<accession>A0A5R9J6U6</accession>
<evidence type="ECO:0000259" key="5">
    <source>
        <dbReference type="SMART" id="SM00822"/>
    </source>
</evidence>
<comment type="caution">
    <text evidence="6">The sequence shown here is derived from an EMBL/GenBank/DDBJ whole genome shotgun (WGS) entry which is preliminary data.</text>
</comment>
<dbReference type="InterPro" id="IPR002347">
    <property type="entry name" value="SDR_fam"/>
</dbReference>
<dbReference type="Pfam" id="PF00106">
    <property type="entry name" value="adh_short"/>
    <property type="match status" value="1"/>
</dbReference>
<dbReference type="SMART" id="SM00822">
    <property type="entry name" value="PKS_KR"/>
    <property type="match status" value="1"/>
</dbReference>
<dbReference type="GO" id="GO:0016491">
    <property type="term" value="F:oxidoreductase activity"/>
    <property type="evidence" value="ECO:0007669"/>
    <property type="project" value="UniProtKB-KW"/>
</dbReference>
<organism evidence="6 7">
    <name type="scientific">Lichenicoccus roseus</name>
    <dbReference type="NCBI Taxonomy" id="2683649"/>
    <lineage>
        <taxon>Bacteria</taxon>
        <taxon>Pseudomonadati</taxon>
        <taxon>Pseudomonadota</taxon>
        <taxon>Alphaproteobacteria</taxon>
        <taxon>Acetobacterales</taxon>
        <taxon>Acetobacteraceae</taxon>
        <taxon>Lichenicoccus</taxon>
    </lineage>
</organism>
<dbReference type="NCBIfam" id="NF005495">
    <property type="entry name" value="PRK07109.1"/>
    <property type="match status" value="1"/>
</dbReference>
<dbReference type="AlphaFoldDB" id="A0A5R9J6U6"/>
<feature type="region of interest" description="Disordered" evidence="4">
    <location>
        <begin position="332"/>
        <end position="371"/>
    </location>
</feature>
<evidence type="ECO:0000256" key="3">
    <source>
        <dbReference type="RuleBase" id="RU000363"/>
    </source>
</evidence>
<dbReference type="GO" id="GO:0016020">
    <property type="term" value="C:membrane"/>
    <property type="evidence" value="ECO:0007669"/>
    <property type="project" value="TreeGrafter"/>
</dbReference>
<dbReference type="PRINTS" id="PR00080">
    <property type="entry name" value="SDRFAMILY"/>
</dbReference>
<proteinExistence type="inferred from homology"/>
<keyword evidence="2" id="KW-0560">Oxidoreductase</keyword>
<evidence type="ECO:0000256" key="4">
    <source>
        <dbReference type="SAM" id="MobiDB-lite"/>
    </source>
</evidence>
<keyword evidence="7" id="KW-1185">Reference proteome</keyword>
<reference evidence="6 7" key="1">
    <citation type="submission" date="2019-05" db="EMBL/GenBank/DDBJ databases">
        <authorList>
            <person name="Pankratov T."/>
            <person name="Grouzdev D."/>
        </authorList>
    </citation>
    <scope>NUCLEOTIDE SEQUENCE [LARGE SCALE GENOMIC DNA]</scope>
    <source>
        <strain evidence="6 7">KEBCLARHB70R</strain>
    </source>
</reference>
<dbReference type="PRINTS" id="PR00081">
    <property type="entry name" value="GDHRDH"/>
</dbReference>
<dbReference type="EMBL" id="VCDI01000002">
    <property type="protein sequence ID" value="TLU73344.1"/>
    <property type="molecule type" value="Genomic_DNA"/>
</dbReference>
<feature type="compositionally biased region" description="Pro residues" evidence="4">
    <location>
        <begin position="338"/>
        <end position="347"/>
    </location>
</feature>
<dbReference type="Proteomes" id="UP000305654">
    <property type="component" value="Unassembled WGS sequence"/>
</dbReference>
<dbReference type="InterPro" id="IPR020904">
    <property type="entry name" value="Sc_DH/Rdtase_CS"/>
</dbReference>
<evidence type="ECO:0000256" key="1">
    <source>
        <dbReference type="ARBA" id="ARBA00006484"/>
    </source>
</evidence>
<gene>
    <name evidence="6" type="ORF">FE263_08065</name>
</gene>
<evidence type="ECO:0000313" key="6">
    <source>
        <dbReference type="EMBL" id="TLU73344.1"/>
    </source>
</evidence>
<evidence type="ECO:0000256" key="2">
    <source>
        <dbReference type="ARBA" id="ARBA00023002"/>
    </source>
</evidence>
<name>A0A5R9J6U6_9PROT</name>
<feature type="domain" description="Ketoreductase" evidence="5">
    <location>
        <begin position="16"/>
        <end position="195"/>
    </location>
</feature>
<dbReference type="PROSITE" id="PS00061">
    <property type="entry name" value="ADH_SHORT"/>
    <property type="match status" value="1"/>
</dbReference>
<dbReference type="PANTHER" id="PTHR44196">
    <property type="entry name" value="DEHYDROGENASE/REDUCTASE SDR FAMILY MEMBER 7B"/>
    <property type="match status" value="1"/>
</dbReference>
<dbReference type="Gene3D" id="3.40.50.720">
    <property type="entry name" value="NAD(P)-binding Rossmann-like Domain"/>
    <property type="match status" value="1"/>
</dbReference>
<evidence type="ECO:0000313" key="7">
    <source>
        <dbReference type="Proteomes" id="UP000305654"/>
    </source>
</evidence>